<proteinExistence type="predicted"/>
<organism evidence="1 2">
    <name type="scientific">Acorus calamus</name>
    <name type="common">Sweet flag</name>
    <dbReference type="NCBI Taxonomy" id="4465"/>
    <lineage>
        <taxon>Eukaryota</taxon>
        <taxon>Viridiplantae</taxon>
        <taxon>Streptophyta</taxon>
        <taxon>Embryophyta</taxon>
        <taxon>Tracheophyta</taxon>
        <taxon>Spermatophyta</taxon>
        <taxon>Magnoliopsida</taxon>
        <taxon>Liliopsida</taxon>
        <taxon>Acoraceae</taxon>
        <taxon>Acorus</taxon>
    </lineage>
</organism>
<reference evidence="1" key="2">
    <citation type="submission" date="2023-06" db="EMBL/GenBank/DDBJ databases">
        <authorList>
            <person name="Ma L."/>
            <person name="Liu K.-W."/>
            <person name="Li Z."/>
            <person name="Hsiao Y.-Y."/>
            <person name="Qi Y."/>
            <person name="Fu T."/>
            <person name="Tang G."/>
            <person name="Zhang D."/>
            <person name="Sun W.-H."/>
            <person name="Liu D.-K."/>
            <person name="Li Y."/>
            <person name="Chen G.-Z."/>
            <person name="Liu X.-D."/>
            <person name="Liao X.-Y."/>
            <person name="Jiang Y.-T."/>
            <person name="Yu X."/>
            <person name="Hao Y."/>
            <person name="Huang J."/>
            <person name="Zhao X.-W."/>
            <person name="Ke S."/>
            <person name="Chen Y.-Y."/>
            <person name="Wu W.-L."/>
            <person name="Hsu J.-L."/>
            <person name="Lin Y.-F."/>
            <person name="Huang M.-D."/>
            <person name="Li C.-Y."/>
            <person name="Huang L."/>
            <person name="Wang Z.-W."/>
            <person name="Zhao X."/>
            <person name="Zhong W.-Y."/>
            <person name="Peng D.-H."/>
            <person name="Ahmad S."/>
            <person name="Lan S."/>
            <person name="Zhang J.-S."/>
            <person name="Tsai W.-C."/>
            <person name="Van De Peer Y."/>
            <person name="Liu Z.-J."/>
        </authorList>
    </citation>
    <scope>NUCLEOTIDE SEQUENCE</scope>
    <source>
        <strain evidence="1">CP</strain>
        <tissue evidence="1">Leaves</tissue>
    </source>
</reference>
<comment type="caution">
    <text evidence="1">The sequence shown here is derived from an EMBL/GenBank/DDBJ whole genome shotgun (WGS) entry which is preliminary data.</text>
</comment>
<dbReference type="EMBL" id="JAUJYO010000007">
    <property type="protein sequence ID" value="KAK1312087.1"/>
    <property type="molecule type" value="Genomic_DNA"/>
</dbReference>
<protein>
    <submittedName>
        <fullName evidence="1">Uncharacterized protein</fullName>
    </submittedName>
</protein>
<keyword evidence="2" id="KW-1185">Reference proteome</keyword>
<accession>A0AAV9EFV6</accession>
<name>A0AAV9EFV6_ACOCL</name>
<evidence type="ECO:0000313" key="1">
    <source>
        <dbReference type="EMBL" id="KAK1312087.1"/>
    </source>
</evidence>
<evidence type="ECO:0000313" key="2">
    <source>
        <dbReference type="Proteomes" id="UP001180020"/>
    </source>
</evidence>
<reference evidence="1" key="1">
    <citation type="journal article" date="2023" name="Nat. Commun.">
        <title>Diploid and tetraploid genomes of Acorus and the evolution of monocots.</title>
        <authorList>
            <person name="Ma L."/>
            <person name="Liu K.W."/>
            <person name="Li Z."/>
            <person name="Hsiao Y.Y."/>
            <person name="Qi Y."/>
            <person name="Fu T."/>
            <person name="Tang G.D."/>
            <person name="Zhang D."/>
            <person name="Sun W.H."/>
            <person name="Liu D.K."/>
            <person name="Li Y."/>
            <person name="Chen G.Z."/>
            <person name="Liu X.D."/>
            <person name="Liao X.Y."/>
            <person name="Jiang Y.T."/>
            <person name="Yu X."/>
            <person name="Hao Y."/>
            <person name="Huang J."/>
            <person name="Zhao X.W."/>
            <person name="Ke S."/>
            <person name="Chen Y.Y."/>
            <person name="Wu W.L."/>
            <person name="Hsu J.L."/>
            <person name="Lin Y.F."/>
            <person name="Huang M.D."/>
            <person name="Li C.Y."/>
            <person name="Huang L."/>
            <person name="Wang Z.W."/>
            <person name="Zhao X."/>
            <person name="Zhong W.Y."/>
            <person name="Peng D.H."/>
            <person name="Ahmad S."/>
            <person name="Lan S."/>
            <person name="Zhang J.S."/>
            <person name="Tsai W.C."/>
            <person name="Van de Peer Y."/>
            <person name="Liu Z.J."/>
        </authorList>
    </citation>
    <scope>NUCLEOTIDE SEQUENCE</scope>
    <source>
        <strain evidence="1">CP</strain>
    </source>
</reference>
<dbReference type="Proteomes" id="UP001180020">
    <property type="component" value="Unassembled WGS sequence"/>
</dbReference>
<dbReference type="AlphaFoldDB" id="A0AAV9EFV6"/>
<gene>
    <name evidence="1" type="ORF">QJS10_CPA07g00796</name>
</gene>
<sequence length="126" mass="14246">MDGMEIRACHRRLMKKTPFNILVNILRMQLQSELLDVIIRSYNPMEISSIEMGGQPISLTVEDVALIIGLPAFGETPNLNLPSIESKIKKQFFNISSIITRVALKDKMSSLVNSDDPKDIKDFVRL</sequence>